<dbReference type="GeneID" id="23614405"/>
<keyword evidence="5" id="KW-0249">Electron transport</keyword>
<reference evidence="8" key="2">
    <citation type="submission" date="2015-08" db="EMBL/GenBank/DDBJ databases">
        <authorList>
            <person name="Babu N.S."/>
            <person name="Beckwith C.J."/>
            <person name="Beseler K.G."/>
            <person name="Brison A."/>
            <person name="Carone J.V."/>
            <person name="Caskin T.P."/>
            <person name="Diamond M."/>
            <person name="Durham M.E."/>
            <person name="Foxe J.M."/>
            <person name="Go M."/>
            <person name="Henderson B.A."/>
            <person name="Jones I.B."/>
            <person name="McGettigan J.A."/>
            <person name="Micheletti S.J."/>
            <person name="Nasrallah M.E."/>
            <person name="Ortiz D."/>
            <person name="Piller C.R."/>
            <person name="Privatt S.R."/>
            <person name="Schneider S.L."/>
            <person name="Sharp S."/>
            <person name="Smith T.C."/>
            <person name="Stanton J.D."/>
            <person name="Ullery H.E."/>
            <person name="Wilson R.J."/>
            <person name="Serrano M.G."/>
            <person name="Buck G."/>
            <person name="Lee V."/>
            <person name="Wang Y."/>
            <person name="Carvalho R."/>
            <person name="Voegtly L."/>
            <person name="Shi R."/>
            <person name="Duckworth R."/>
            <person name="Johnson A."/>
            <person name="Loviza R."/>
            <person name="Walstead R."/>
            <person name="Shah Z."/>
            <person name="Kiflezghi M."/>
            <person name="Wade K."/>
            <person name="Ball S.L."/>
            <person name="Bradley K.W."/>
            <person name="Asai D.J."/>
            <person name="Bowman C.A."/>
            <person name="Russell D.A."/>
            <person name="Pope W.H."/>
            <person name="Jacobs-Sera D."/>
            <person name="Hendrix R.W."/>
            <person name="Hatfull G.F."/>
        </authorList>
    </citation>
    <scope>NUCLEOTIDE SEQUENCE</scope>
</reference>
<keyword evidence="11" id="KW-1185">Reference proteome</keyword>
<evidence type="ECO:0000313" key="12">
    <source>
        <dbReference type="Proteomes" id="UP000279271"/>
    </source>
</evidence>
<keyword evidence="2" id="KW-0813">Transport</keyword>
<reference evidence="10" key="4">
    <citation type="submission" date="2018-10" db="EMBL/GenBank/DDBJ databases">
        <authorList>
            <person name="Hovde B."/>
            <person name="Zhang X."/>
        </authorList>
    </citation>
    <scope>NUCLEOTIDE SEQUENCE [LARGE SCALE GENOMIC DNA]</scope>
    <source>
        <strain evidence="10">UTEX 25</strain>
    </source>
</reference>
<accession>A0A087SI51</accession>
<dbReference type="EMBL" id="QOKY01000171">
    <property type="protein sequence ID" value="RMZ55089.1"/>
    <property type="molecule type" value="Genomic_DNA"/>
</dbReference>
<evidence type="ECO:0000256" key="1">
    <source>
        <dbReference type="ARBA" id="ARBA00004443"/>
    </source>
</evidence>
<dbReference type="OrthoDB" id="10252718at2759"/>
<keyword evidence="3" id="KW-0679">Respiratory chain</keyword>
<dbReference type="KEGG" id="apro:F751_3014"/>
<evidence type="ECO:0000256" key="6">
    <source>
        <dbReference type="ARBA" id="ARBA00023128"/>
    </source>
</evidence>
<keyword evidence="9" id="KW-0830">Ubiquinone</keyword>
<evidence type="ECO:0000313" key="11">
    <source>
        <dbReference type="Proteomes" id="UP000028924"/>
    </source>
</evidence>
<dbReference type="EMBL" id="KL662117">
    <property type="protein sequence ID" value="KFM25405.1"/>
    <property type="molecule type" value="Genomic_DNA"/>
</dbReference>
<dbReference type="RefSeq" id="XP_011398300.1">
    <property type="nucleotide sequence ID" value="XM_011399998.1"/>
</dbReference>
<dbReference type="STRING" id="3075.A0A087SI51"/>
<evidence type="ECO:0000313" key="8">
    <source>
        <dbReference type="EMBL" id="JAT71262.1"/>
    </source>
</evidence>
<gene>
    <name evidence="10" type="ORF">APUTEX25_005715</name>
    <name evidence="9" type="ORF">F751_3014</name>
    <name evidence="8" type="ORF">g.3489</name>
</gene>
<keyword evidence="6" id="KW-0496">Mitochondrion</keyword>
<name>A0A087SI51_AUXPR</name>
<evidence type="ECO:0000256" key="7">
    <source>
        <dbReference type="ARBA" id="ARBA00023136"/>
    </source>
</evidence>
<evidence type="ECO:0000313" key="9">
    <source>
        <dbReference type="EMBL" id="KFM25405.1"/>
    </source>
</evidence>
<evidence type="ECO:0000256" key="3">
    <source>
        <dbReference type="ARBA" id="ARBA00022660"/>
    </source>
</evidence>
<evidence type="ECO:0000256" key="5">
    <source>
        <dbReference type="ARBA" id="ARBA00022982"/>
    </source>
</evidence>
<protein>
    <submittedName>
        <fullName evidence="9">NADH dehydrogenase [ubiquinone] 1 beta subcomplex subunit 10-A</fullName>
    </submittedName>
</protein>
<reference evidence="9 11" key="1">
    <citation type="journal article" date="2014" name="BMC Genomics">
        <title>Oil accumulation mechanisms of the oleaginous microalga Chlorella protothecoides revealed through its genome, transcriptomes, and proteomes.</title>
        <authorList>
            <person name="Gao C."/>
            <person name="Wang Y."/>
            <person name="Shen Y."/>
            <person name="Yan D."/>
            <person name="He X."/>
            <person name="Dai J."/>
            <person name="Wu Q."/>
        </authorList>
    </citation>
    <scope>NUCLEOTIDE SEQUENCE [LARGE SCALE GENOMIC DNA]</scope>
    <source>
        <strain evidence="9 11">0710</strain>
    </source>
</reference>
<proteinExistence type="predicted"/>
<comment type="subcellular location">
    <subcellularLocation>
        <location evidence="1">Mitochondrion inner membrane</location>
        <topology evidence="1">Peripheral membrane protein</topology>
        <orientation evidence="1">Matrix side</orientation>
    </subcellularLocation>
</comment>
<reference evidence="12" key="3">
    <citation type="journal article" date="2018" name="Algal Res.">
        <title>Characterization of plant carbon substrate utilization by Auxenochlorella protothecoides.</title>
        <authorList>
            <person name="Vogler B.W."/>
            <person name="Starkenburg S.R."/>
            <person name="Sudasinghe N."/>
            <person name="Schambach J.Y."/>
            <person name="Rollin J.A."/>
            <person name="Pattathil S."/>
            <person name="Barry A.N."/>
        </authorList>
    </citation>
    <scope>NUCLEOTIDE SEQUENCE [LARGE SCALE GENOMIC DNA]</scope>
    <source>
        <strain evidence="12">UTEX 25</strain>
    </source>
</reference>
<evidence type="ECO:0000256" key="4">
    <source>
        <dbReference type="ARBA" id="ARBA00022792"/>
    </source>
</evidence>
<reference evidence="10" key="5">
    <citation type="submission" date="2018-11" db="EMBL/GenBank/DDBJ databases">
        <title>Characterization of plant carbon substrate utilization by Auxenochlorella protothecoides.</title>
        <authorList>
            <person name="Vogler B.W."/>
            <person name="Starkenburg S.R."/>
            <person name="Sudasinghe N."/>
            <person name="Schambach J.Y."/>
            <person name="Rollin J.A."/>
            <person name="Pattathil S."/>
            <person name="Barry A.N."/>
        </authorList>
    </citation>
    <scope>NUCLEOTIDE SEQUENCE [LARGE SCALE GENOMIC DNA]</scope>
    <source>
        <strain evidence="10">UTEX 25</strain>
    </source>
</reference>
<dbReference type="eggNOG" id="KOG4009">
    <property type="taxonomic scope" value="Eukaryota"/>
</dbReference>
<dbReference type="EMBL" id="GDKF01007360">
    <property type="protein sequence ID" value="JAT71262.1"/>
    <property type="molecule type" value="Transcribed_RNA"/>
</dbReference>
<dbReference type="PANTHER" id="PTHR13094:SF1">
    <property type="entry name" value="NADH DEHYDROGENASE [UBIQUINONE] 1 BETA SUBCOMPLEX SUBUNIT 10"/>
    <property type="match status" value="1"/>
</dbReference>
<dbReference type="Proteomes" id="UP000279271">
    <property type="component" value="Unassembled WGS sequence"/>
</dbReference>
<keyword evidence="7" id="KW-0472">Membrane</keyword>
<keyword evidence="4" id="KW-0999">Mitochondrion inner membrane</keyword>
<sequence>MPWTGVNPVQDPPEYDPENKYADPVLYYRHREAAVTEAYIKVSEAKVLRRKLKECYRTEGIDHLTQCKEVAQKYLEAIKGVGIYKANSGPHDKATWAKDKQ</sequence>
<dbReference type="Proteomes" id="UP000028924">
    <property type="component" value="Unassembled WGS sequence"/>
</dbReference>
<dbReference type="InterPro" id="IPR039993">
    <property type="entry name" value="NDUFB10"/>
</dbReference>
<dbReference type="GO" id="GO:0005743">
    <property type="term" value="C:mitochondrial inner membrane"/>
    <property type="evidence" value="ECO:0007669"/>
    <property type="project" value="UniProtKB-SubCell"/>
</dbReference>
<dbReference type="AlphaFoldDB" id="A0A087SI51"/>
<organism evidence="9 11">
    <name type="scientific">Auxenochlorella protothecoides</name>
    <name type="common">Green microalga</name>
    <name type="synonym">Chlorella protothecoides</name>
    <dbReference type="NCBI Taxonomy" id="3075"/>
    <lineage>
        <taxon>Eukaryota</taxon>
        <taxon>Viridiplantae</taxon>
        <taxon>Chlorophyta</taxon>
        <taxon>core chlorophytes</taxon>
        <taxon>Trebouxiophyceae</taxon>
        <taxon>Chlorellales</taxon>
        <taxon>Chlorellaceae</taxon>
        <taxon>Auxenochlorella</taxon>
    </lineage>
</organism>
<dbReference type="PANTHER" id="PTHR13094">
    <property type="entry name" value="NADH-UBIQUINONE OXIDOREDUCTASE PDSW SUBUNIT"/>
    <property type="match status" value="1"/>
</dbReference>
<evidence type="ECO:0000313" key="10">
    <source>
        <dbReference type="EMBL" id="RMZ55089.1"/>
    </source>
</evidence>
<evidence type="ECO:0000256" key="2">
    <source>
        <dbReference type="ARBA" id="ARBA00022448"/>
    </source>
</evidence>